<dbReference type="EMBL" id="JAKLWS010000021">
    <property type="protein sequence ID" value="MCG2589817.1"/>
    <property type="molecule type" value="Genomic_DNA"/>
</dbReference>
<reference evidence="2" key="1">
    <citation type="submission" date="2022-01" db="EMBL/GenBank/DDBJ databases">
        <authorList>
            <person name="Wang Y."/>
        </authorList>
    </citation>
    <scope>NUCLEOTIDE SEQUENCE</scope>
    <source>
        <strain evidence="2">WB101</strain>
    </source>
</reference>
<name>A0ABS9KG31_9BACT</name>
<comment type="caution">
    <text evidence="2">The sequence shown here is derived from an EMBL/GenBank/DDBJ whole genome shotgun (WGS) entry which is preliminary data.</text>
</comment>
<dbReference type="SUPFAM" id="SSF89550">
    <property type="entry name" value="PHP domain-like"/>
    <property type="match status" value="1"/>
</dbReference>
<evidence type="ECO:0000313" key="3">
    <source>
        <dbReference type="Proteomes" id="UP001165366"/>
    </source>
</evidence>
<keyword evidence="1" id="KW-0812">Transmembrane</keyword>
<keyword evidence="1" id="KW-0472">Membrane</keyword>
<protein>
    <recommendedName>
        <fullName evidence="4">Phosphoesterase</fullName>
    </recommendedName>
</protein>
<reference evidence="2" key="2">
    <citation type="submission" date="2024-05" db="EMBL/GenBank/DDBJ databases">
        <title>Rhodohalobacter halophilus gen. nov., sp. nov., a moderately halophilic member of the family Balneolaceae.</title>
        <authorList>
            <person name="Xia J."/>
        </authorList>
    </citation>
    <scope>NUCLEOTIDE SEQUENCE</scope>
    <source>
        <strain evidence="2">WB101</strain>
    </source>
</reference>
<dbReference type="RefSeq" id="WP_237855176.1">
    <property type="nucleotide sequence ID" value="NZ_JAKLWS010000021.1"/>
</dbReference>
<evidence type="ECO:0000313" key="2">
    <source>
        <dbReference type="EMBL" id="MCG2589817.1"/>
    </source>
</evidence>
<feature type="transmembrane region" description="Helical" evidence="1">
    <location>
        <begin position="21"/>
        <end position="38"/>
    </location>
</feature>
<keyword evidence="3" id="KW-1185">Reference proteome</keyword>
<evidence type="ECO:0008006" key="4">
    <source>
        <dbReference type="Google" id="ProtNLM"/>
    </source>
</evidence>
<dbReference type="InterPro" id="IPR016195">
    <property type="entry name" value="Pol/histidinol_Pase-like"/>
</dbReference>
<evidence type="ECO:0000256" key="1">
    <source>
        <dbReference type="SAM" id="Phobius"/>
    </source>
</evidence>
<keyword evidence="1" id="KW-1133">Transmembrane helix</keyword>
<sequence length="501" mass="56517">MKRSFTKYMKVFQKNAGNRSWVIIFTIILSILFSPQLISQDHNHDHEHEHVHDSDRQWLAGDHHIHSRYSVGWDYETDPPSPIIAGDAIYPTPMNALMARYYGLSWMVTTDHGGPNHSKVNLEQAYPELLTSRKAVPEVIQFYGMEFDTPGADHSSLIIPHTHDEADRLYEIESNFNKREPYPADSTWDTEPRMIEALQAMDQFPSKPVVIANHPSRSAPALGVYGLYDPAELRDWNDTTPDIAVGMAGAPGHQAAALNSDGSLIQYPRGGYGNFPTMGGFDQMTARLGGFWDSMLGEGRHWWITANSDSHVHWREGGSDFWPGEYSKTYVWADKSHDDIINGIRNGRVFVTLGDLISELYVTANSVTDEASIGGTIAVEPGSDVQITIRFLDPDAMNAADRNPSVERVDLIIGRVTGPVTDRTADTNPTTEVEARFYEDDWETDRMYKEITYLLEDLDTNSYIRIRGTNGEELEPEIDPAGEDPWADLWFYSNPIFIEVE</sequence>
<dbReference type="Proteomes" id="UP001165366">
    <property type="component" value="Unassembled WGS sequence"/>
</dbReference>
<dbReference type="Gene3D" id="3.20.20.140">
    <property type="entry name" value="Metal-dependent hydrolases"/>
    <property type="match status" value="1"/>
</dbReference>
<gene>
    <name evidence="2" type="ORF">L6773_14650</name>
</gene>
<proteinExistence type="predicted"/>
<organism evidence="2 3">
    <name type="scientific">Rhodohalobacter sulfatireducens</name>
    <dbReference type="NCBI Taxonomy" id="2911366"/>
    <lineage>
        <taxon>Bacteria</taxon>
        <taxon>Pseudomonadati</taxon>
        <taxon>Balneolota</taxon>
        <taxon>Balneolia</taxon>
        <taxon>Balneolales</taxon>
        <taxon>Balneolaceae</taxon>
        <taxon>Rhodohalobacter</taxon>
    </lineage>
</organism>
<accession>A0ABS9KG31</accession>